<dbReference type="InterPro" id="IPR017941">
    <property type="entry name" value="Rieske_2Fe-2S"/>
</dbReference>
<accession>Q0A638</accession>
<keyword evidence="8" id="KW-1185">Reference proteome</keyword>
<evidence type="ECO:0000259" key="6">
    <source>
        <dbReference type="PROSITE" id="PS51296"/>
    </source>
</evidence>
<dbReference type="SUPFAM" id="SSF50022">
    <property type="entry name" value="ISP domain"/>
    <property type="match status" value="1"/>
</dbReference>
<dbReference type="GO" id="GO:0046872">
    <property type="term" value="F:metal ion binding"/>
    <property type="evidence" value="ECO:0007669"/>
    <property type="project" value="UniProtKB-KW"/>
</dbReference>
<dbReference type="Gene3D" id="3.90.380.10">
    <property type="entry name" value="Naphthalene 1,2-dioxygenase Alpha Subunit, Chain A, domain 1"/>
    <property type="match status" value="1"/>
</dbReference>
<evidence type="ECO:0000256" key="2">
    <source>
        <dbReference type="ARBA" id="ARBA00022723"/>
    </source>
</evidence>
<dbReference type="PANTHER" id="PTHR21266:SF59">
    <property type="entry name" value="BLR4922 PROTEIN"/>
    <property type="match status" value="1"/>
</dbReference>
<keyword evidence="2" id="KW-0479">Metal-binding</keyword>
<protein>
    <submittedName>
        <fullName evidence="7">Rieske (2Fe-2S) domain protein</fullName>
    </submittedName>
</protein>
<feature type="domain" description="Rieske" evidence="6">
    <location>
        <begin position="27"/>
        <end position="132"/>
    </location>
</feature>
<gene>
    <name evidence="7" type="ordered locus">Mlg_2359</name>
</gene>
<proteinExistence type="predicted"/>
<dbReference type="HOGENOM" id="CLU_039484_2_1_6"/>
<evidence type="ECO:0000256" key="1">
    <source>
        <dbReference type="ARBA" id="ARBA00022714"/>
    </source>
</evidence>
<dbReference type="PANTHER" id="PTHR21266">
    <property type="entry name" value="IRON-SULFUR DOMAIN CONTAINING PROTEIN"/>
    <property type="match status" value="1"/>
</dbReference>
<dbReference type="GO" id="GO:0051537">
    <property type="term" value="F:2 iron, 2 sulfur cluster binding"/>
    <property type="evidence" value="ECO:0007669"/>
    <property type="project" value="UniProtKB-KW"/>
</dbReference>
<evidence type="ECO:0000313" key="8">
    <source>
        <dbReference type="Proteomes" id="UP000001962"/>
    </source>
</evidence>
<keyword evidence="5" id="KW-0411">Iron-sulfur</keyword>
<dbReference type="InterPro" id="IPR050584">
    <property type="entry name" value="Cholesterol_7-desaturase"/>
</dbReference>
<keyword evidence="1" id="KW-0001">2Fe-2S</keyword>
<dbReference type="RefSeq" id="WP_011630092.1">
    <property type="nucleotide sequence ID" value="NC_008340.1"/>
</dbReference>
<dbReference type="eggNOG" id="COG4638">
    <property type="taxonomic scope" value="Bacteria"/>
</dbReference>
<dbReference type="Proteomes" id="UP000001962">
    <property type="component" value="Chromosome"/>
</dbReference>
<dbReference type="EMBL" id="CP000453">
    <property type="protein sequence ID" value="ABI57699.1"/>
    <property type="molecule type" value="Genomic_DNA"/>
</dbReference>
<dbReference type="CDD" id="cd08878">
    <property type="entry name" value="RHO_alpha_C_DMO-like"/>
    <property type="match status" value="1"/>
</dbReference>
<dbReference type="InterPro" id="IPR036922">
    <property type="entry name" value="Rieske_2Fe-2S_sf"/>
</dbReference>
<keyword evidence="3" id="KW-0560">Oxidoreductase</keyword>
<dbReference type="Gene3D" id="2.102.10.10">
    <property type="entry name" value="Rieske [2Fe-2S] iron-sulphur domain"/>
    <property type="match status" value="1"/>
</dbReference>
<organism evidence="7 8">
    <name type="scientific">Alkalilimnicola ehrlichii (strain ATCC BAA-1101 / DSM 17681 / MLHE-1)</name>
    <dbReference type="NCBI Taxonomy" id="187272"/>
    <lineage>
        <taxon>Bacteria</taxon>
        <taxon>Pseudomonadati</taxon>
        <taxon>Pseudomonadota</taxon>
        <taxon>Gammaproteobacteria</taxon>
        <taxon>Chromatiales</taxon>
        <taxon>Ectothiorhodospiraceae</taxon>
        <taxon>Alkalilimnicola</taxon>
    </lineage>
</organism>
<dbReference type="SUPFAM" id="SSF55961">
    <property type="entry name" value="Bet v1-like"/>
    <property type="match status" value="1"/>
</dbReference>
<dbReference type="Pfam" id="PF19301">
    <property type="entry name" value="LigXa_C"/>
    <property type="match status" value="2"/>
</dbReference>
<dbReference type="CDD" id="cd03479">
    <property type="entry name" value="Rieske_RO_Alpha_PhDO_like"/>
    <property type="match status" value="1"/>
</dbReference>
<keyword evidence="4" id="KW-0408">Iron</keyword>
<sequence>MTPERQETLTRIGPGTTMGELLRRYWWPLAASVEVRPGRALARRLLGEDLVLFRTPAGGLGLIDEHCTHRGASLRCGHVDEEGIACPYHGWKFDHHGHCLAMPAEPRQKPALLRRAATRGFPVQELGGLVFAYIGPDPAPLLPRYDLLLQDDALRDIGVAELPCNWLQIMENSVDPAHVEWLHGHHLAGVRSERGEPAPTQYLKHHQRIGFDVFEYGIIKRRIVAGGSEEDEDWRTGHPLIFPCALRVGTGNQHRFQFRVPMDDTHTRHYWYACYLPPEGRSAPPQREIPLYPVPWRDEHGDYIVDFVDGGDIMVWVSQGAIADRTRERLVASDKGIVLYRRLLLEQAQRVADGLDPMGVIRDEAENRVIRFAQERNKLGDGRRLLREAIEMSHVRYSPLKEQIIALLQP</sequence>
<reference evidence="8" key="1">
    <citation type="submission" date="2006-08" db="EMBL/GenBank/DDBJ databases">
        <title>Complete sequence of Alkalilimnicola ehrilichei MLHE-1.</title>
        <authorList>
            <person name="Copeland A."/>
            <person name="Lucas S."/>
            <person name="Lapidus A."/>
            <person name="Barry K."/>
            <person name="Detter J.C."/>
            <person name="Glavina del Rio T."/>
            <person name="Hammon N."/>
            <person name="Israni S."/>
            <person name="Dalin E."/>
            <person name="Tice H."/>
            <person name="Pitluck S."/>
            <person name="Sims D."/>
            <person name="Brettin T."/>
            <person name="Bruce D."/>
            <person name="Han C."/>
            <person name="Tapia R."/>
            <person name="Gilna P."/>
            <person name="Schmutz J."/>
            <person name="Larimer F."/>
            <person name="Land M."/>
            <person name="Hauser L."/>
            <person name="Kyrpides N."/>
            <person name="Mikhailova N."/>
            <person name="Oremland R.S."/>
            <person name="Hoeft S.E."/>
            <person name="Switzer-Blum J."/>
            <person name="Kulp T."/>
            <person name="King G."/>
            <person name="Tabita R."/>
            <person name="Witte B."/>
            <person name="Santini J.M."/>
            <person name="Basu P."/>
            <person name="Hollibaugh J.T."/>
            <person name="Xie G."/>
            <person name="Stolz J.F."/>
            <person name="Richardson P."/>
        </authorList>
    </citation>
    <scope>NUCLEOTIDE SEQUENCE [LARGE SCALE GENOMIC DNA]</scope>
    <source>
        <strain evidence="8">ATCC BAA-1101 / DSM 17681 / MLHE-1</strain>
    </source>
</reference>
<name>Q0A638_ALKEH</name>
<evidence type="ECO:0000256" key="3">
    <source>
        <dbReference type="ARBA" id="ARBA00023002"/>
    </source>
</evidence>
<dbReference type="InterPro" id="IPR045623">
    <property type="entry name" value="LigXa_C"/>
</dbReference>
<dbReference type="KEGG" id="aeh:Mlg_2359"/>
<dbReference type="GO" id="GO:0016491">
    <property type="term" value="F:oxidoreductase activity"/>
    <property type="evidence" value="ECO:0007669"/>
    <property type="project" value="UniProtKB-KW"/>
</dbReference>
<evidence type="ECO:0000256" key="4">
    <source>
        <dbReference type="ARBA" id="ARBA00023004"/>
    </source>
</evidence>
<evidence type="ECO:0000256" key="5">
    <source>
        <dbReference type="ARBA" id="ARBA00023014"/>
    </source>
</evidence>
<dbReference type="AlphaFoldDB" id="Q0A638"/>
<dbReference type="PROSITE" id="PS51296">
    <property type="entry name" value="RIESKE"/>
    <property type="match status" value="1"/>
</dbReference>
<dbReference type="Pfam" id="PF00355">
    <property type="entry name" value="Rieske"/>
    <property type="match status" value="1"/>
</dbReference>
<evidence type="ECO:0000313" key="7">
    <source>
        <dbReference type="EMBL" id="ABI57699.1"/>
    </source>
</evidence>